<evidence type="ECO:0000256" key="1">
    <source>
        <dbReference type="SAM" id="MobiDB-lite"/>
    </source>
</evidence>
<feature type="compositionally biased region" description="Polar residues" evidence="1">
    <location>
        <begin position="347"/>
        <end position="361"/>
    </location>
</feature>
<feature type="region of interest" description="Disordered" evidence="1">
    <location>
        <begin position="472"/>
        <end position="509"/>
    </location>
</feature>
<keyword evidence="3" id="KW-1185">Reference proteome</keyword>
<feature type="compositionally biased region" description="Polar residues" evidence="1">
    <location>
        <begin position="205"/>
        <end position="217"/>
    </location>
</feature>
<name>A0A0D2L7A6_HYPSF</name>
<feature type="region of interest" description="Disordered" evidence="1">
    <location>
        <begin position="1043"/>
        <end position="1063"/>
    </location>
</feature>
<sequence length="1239" mass="132049">MLQAGIRKYFPVKRAGDDGHTSLPLIGKRNRSGSQELPGNTGNETTLSENTSYYSDETSSCGPQPQRPLAKRIKAEIELLSTERPTSSPYVGEVSSDASQRTYLPTPQIHPNLETSSTAEHSESLPMSSLSVVDEASSSPSQLTNPPTIQMSVNIESSSSTADHFEAAPTSLYVDDASLGATSSTAEHGEAFPISSVSIDEASSGAPQSTNSPTMQMNADADPPSTGGPAETHPVSRKRSRSPSPSEGQPFPGNIRKFLAPPLPPTKRARFQSGEAVPTQSPAYGETPPNSDSQTRYGVPARRQKHRVPKEMLMLLIRKSRHSASETMLETQNVSESFLSPDDSISRHINSAGQDNANRASTPLPDQASGGDHSPPILAPGMNDSVSPLRLSGPPSPVPSGIAASEVAPVGPRGVPAEITVPATNAAFPAAALPSMSVNPPALHTDLMTGVAHPAATMDDSHPHPASVFRGSSSLVSGLPPPAQDVRAAASPAQPSAHPISSPPSTVVPSMQTPAAAAAAVMMDSVLMPSPSRTADSALVPPNIQASRIPPLARLTTIDSSTITAQDIPTATSPAQLSQHSTSLRPSAVSSSLPGPTAVMNYAPPSTPSRASGPSLAPSDIHALYSAPVTLLSTDSMPSATHLTTAGPSANTAQDARVAALPSQPSVGPALLPASTVVSSIQGPTISAMMYSTPVPSSSRAASPLSAASNIQAPQSVLPSPSPLRSVSASAHLTTPVRLTGLVPITTPTQPLPLHSALARPSDKGKSVIKPSVRFQTSSDSLESTNTASGSTHSSDDHVDGRHHLADDDINMADLTQDGDEGTAGPSAIRGIDAPNMGQRRGDFVEKLDMLQTYEYLKNNPDVACTNKSIAAIFEAFVGMKEDIKSALHPEPAVAVPARQYKRRGKKPIRETFDVEHHDEEDLDLLRDVRMFAKELLKLPEEPLKVPTVDELKAFAKKVEGAVGPQRDPFVLDLASKGTSSPWNLSAISMFADEFVKSLQYPCSDKERISIAFKTHLATLKKHYSDQEDAAAMDDRTRIEELDKSKRSAHYQRRSNKRHRRRDSLRAYQHVDGAPLLTSKLQRIPVDAMSEEEVEHDGENTYWVASDCAWRSSEMKNLWDILDALDLSMHFQTNERPTRGRFPYHRVASNRVGALPAPSRLPANLYSEEYKAGLSAAQLAALNMQPSFKFVFPVELLRGPGLQVLVERGLAYDPEDRDSKVEAVEQLIQGQMRNDAGKI</sequence>
<feature type="region of interest" description="Disordered" evidence="1">
    <location>
        <begin position="81"/>
        <end position="148"/>
    </location>
</feature>
<accession>A0A0D2L7A6</accession>
<feature type="region of interest" description="Disordered" evidence="1">
    <location>
        <begin position="569"/>
        <end position="615"/>
    </location>
</feature>
<feature type="compositionally biased region" description="Polar residues" evidence="1">
    <location>
        <begin position="32"/>
        <end position="63"/>
    </location>
</feature>
<feature type="compositionally biased region" description="Low complexity" evidence="1">
    <location>
        <begin position="128"/>
        <end position="141"/>
    </location>
</feature>
<feature type="region of interest" description="Disordered" evidence="1">
    <location>
        <begin position="200"/>
        <end position="305"/>
    </location>
</feature>
<feature type="compositionally biased region" description="Polar residues" evidence="1">
    <location>
        <begin position="569"/>
        <end position="594"/>
    </location>
</feature>
<feature type="compositionally biased region" description="Polar residues" evidence="1">
    <location>
        <begin position="774"/>
        <end position="793"/>
    </location>
</feature>
<protein>
    <submittedName>
        <fullName evidence="2">Uncharacterized protein</fullName>
    </submittedName>
</protein>
<evidence type="ECO:0000313" key="2">
    <source>
        <dbReference type="EMBL" id="KJA22997.1"/>
    </source>
</evidence>
<organism evidence="2 3">
    <name type="scientific">Hypholoma sublateritium (strain FD-334 SS-4)</name>
    <dbReference type="NCBI Taxonomy" id="945553"/>
    <lineage>
        <taxon>Eukaryota</taxon>
        <taxon>Fungi</taxon>
        <taxon>Dikarya</taxon>
        <taxon>Basidiomycota</taxon>
        <taxon>Agaricomycotina</taxon>
        <taxon>Agaricomycetes</taxon>
        <taxon>Agaricomycetidae</taxon>
        <taxon>Agaricales</taxon>
        <taxon>Agaricineae</taxon>
        <taxon>Strophariaceae</taxon>
        <taxon>Hypholoma</taxon>
    </lineage>
</organism>
<feature type="region of interest" description="Disordered" evidence="1">
    <location>
        <begin position="748"/>
        <end position="836"/>
    </location>
</feature>
<feature type="compositionally biased region" description="Low complexity" evidence="1">
    <location>
        <begin position="488"/>
        <end position="509"/>
    </location>
</feature>
<dbReference type="AlphaFoldDB" id="A0A0D2L7A6"/>
<reference evidence="3" key="1">
    <citation type="submission" date="2014-04" db="EMBL/GenBank/DDBJ databases">
        <title>Evolutionary Origins and Diversification of the Mycorrhizal Mutualists.</title>
        <authorList>
            <consortium name="DOE Joint Genome Institute"/>
            <consortium name="Mycorrhizal Genomics Consortium"/>
            <person name="Kohler A."/>
            <person name="Kuo A."/>
            <person name="Nagy L.G."/>
            <person name="Floudas D."/>
            <person name="Copeland A."/>
            <person name="Barry K.W."/>
            <person name="Cichocki N."/>
            <person name="Veneault-Fourrey C."/>
            <person name="LaButti K."/>
            <person name="Lindquist E.A."/>
            <person name="Lipzen A."/>
            <person name="Lundell T."/>
            <person name="Morin E."/>
            <person name="Murat C."/>
            <person name="Riley R."/>
            <person name="Ohm R."/>
            <person name="Sun H."/>
            <person name="Tunlid A."/>
            <person name="Henrissat B."/>
            <person name="Grigoriev I.V."/>
            <person name="Hibbett D.S."/>
            <person name="Martin F."/>
        </authorList>
    </citation>
    <scope>NUCLEOTIDE SEQUENCE [LARGE SCALE GENOMIC DNA]</scope>
    <source>
        <strain evidence="3">FD-334 SS-4</strain>
    </source>
</reference>
<feature type="compositionally biased region" description="Polar residues" evidence="1">
    <location>
        <begin position="278"/>
        <end position="296"/>
    </location>
</feature>
<gene>
    <name evidence="2" type="ORF">HYPSUDRAFT_201794</name>
</gene>
<feature type="region of interest" description="Disordered" evidence="1">
    <location>
        <begin position="332"/>
        <end position="385"/>
    </location>
</feature>
<feature type="compositionally biased region" description="Basic and acidic residues" evidence="1">
    <location>
        <begin position="794"/>
        <end position="807"/>
    </location>
</feature>
<feature type="compositionally biased region" description="Basic residues" evidence="1">
    <location>
        <begin position="1047"/>
        <end position="1063"/>
    </location>
</feature>
<evidence type="ECO:0000313" key="3">
    <source>
        <dbReference type="Proteomes" id="UP000054270"/>
    </source>
</evidence>
<dbReference type="EMBL" id="KN817546">
    <property type="protein sequence ID" value="KJA22997.1"/>
    <property type="molecule type" value="Genomic_DNA"/>
</dbReference>
<feature type="compositionally biased region" description="Polar residues" evidence="1">
    <location>
        <begin position="96"/>
        <end position="105"/>
    </location>
</feature>
<proteinExistence type="predicted"/>
<dbReference type="Proteomes" id="UP000054270">
    <property type="component" value="Unassembled WGS sequence"/>
</dbReference>
<dbReference type="OrthoDB" id="3263746at2759"/>
<feature type="region of interest" description="Disordered" evidence="1">
    <location>
        <begin position="13"/>
        <end position="68"/>
    </location>
</feature>